<dbReference type="RefSeq" id="WP_151968785.1">
    <property type="nucleotide sequence ID" value="NZ_AP019860.1"/>
</dbReference>
<dbReference type="KEGG" id="uam:UABAM_03003"/>
<evidence type="ECO:0008006" key="3">
    <source>
        <dbReference type="Google" id="ProtNLM"/>
    </source>
</evidence>
<keyword evidence="2" id="KW-1185">Reference proteome</keyword>
<protein>
    <recommendedName>
        <fullName evidence="3">VWA containing CoxE family protein</fullName>
    </recommendedName>
</protein>
<dbReference type="PANTHER" id="PTHR39338">
    <property type="entry name" value="BLL5662 PROTEIN-RELATED"/>
    <property type="match status" value="1"/>
</dbReference>
<reference evidence="1 2" key="1">
    <citation type="submission" date="2019-08" db="EMBL/GenBank/DDBJ databases">
        <title>Complete genome sequence of Candidatus Uab amorphum.</title>
        <authorList>
            <person name="Shiratori T."/>
            <person name="Suzuki S."/>
            <person name="Kakizawa Y."/>
            <person name="Ishida K."/>
        </authorList>
    </citation>
    <scope>NUCLEOTIDE SEQUENCE [LARGE SCALE GENOMIC DNA]</scope>
    <source>
        <strain evidence="1 2">SRT547</strain>
    </source>
</reference>
<dbReference type="Proteomes" id="UP000326354">
    <property type="component" value="Chromosome"/>
</dbReference>
<accession>A0A5S9F4W0</accession>
<organism evidence="1 2">
    <name type="scientific">Uabimicrobium amorphum</name>
    <dbReference type="NCBI Taxonomy" id="2596890"/>
    <lineage>
        <taxon>Bacteria</taxon>
        <taxon>Pseudomonadati</taxon>
        <taxon>Planctomycetota</taxon>
        <taxon>Candidatus Uabimicrobiia</taxon>
        <taxon>Candidatus Uabimicrobiales</taxon>
        <taxon>Candidatus Uabimicrobiaceae</taxon>
        <taxon>Candidatus Uabimicrobium</taxon>
    </lineage>
</organism>
<name>A0A5S9F4W0_UABAM</name>
<proteinExistence type="predicted"/>
<dbReference type="PANTHER" id="PTHR39338:SF7">
    <property type="entry name" value="BLL6692 PROTEIN"/>
    <property type="match status" value="1"/>
</dbReference>
<evidence type="ECO:0000313" key="1">
    <source>
        <dbReference type="EMBL" id="BBM84642.1"/>
    </source>
</evidence>
<dbReference type="OrthoDB" id="9764216at2"/>
<sequence>MFIDFFQLLRRCGVPISFQFIIEFFAAWEKGLVTNLDRLFIVMRLIFVKRVEHFDAFERAFAAYFLGQIDRLQIPEVDTFLTSKPFQDWLNKQIEEGNLSPQAIHNMPLDELLQKFWETLLKQQEEHHGGNRWIGTGGTSPWGHSGNAQGGIRVHGAGGNKSAIKVLGQNRYTNYKQDAKLGAENIRQALATLKHMIPVGPQNELDVDETIYRTCKNGGEIDFVFKRELRDRLKVVLFMDNGGYSMTPYVRLVRLLFSKMRSQFKDLDFYYFHNCIYEGVYSDVQHRNFVPLNSLFQKDKDIRLFIVGDANMAPSELFSPYGAINYYVENAIPGIDWLRLIADTFPYTVWLNPIEKKYWYYQSSTLDAISEIFHMQDLTLNGLKNAVTYLEDKKEK</sequence>
<evidence type="ECO:0000313" key="2">
    <source>
        <dbReference type="Proteomes" id="UP000326354"/>
    </source>
</evidence>
<dbReference type="EMBL" id="AP019860">
    <property type="protein sequence ID" value="BBM84642.1"/>
    <property type="molecule type" value="Genomic_DNA"/>
</dbReference>
<gene>
    <name evidence="1" type="ORF">UABAM_03003</name>
</gene>
<dbReference type="AlphaFoldDB" id="A0A5S9F4W0"/>